<dbReference type="Pfam" id="PF00005">
    <property type="entry name" value="ABC_tran"/>
    <property type="match status" value="1"/>
</dbReference>
<dbReference type="PANTHER" id="PTHR42711">
    <property type="entry name" value="ABC TRANSPORTER ATP-BINDING PROTEIN"/>
    <property type="match status" value="1"/>
</dbReference>
<dbReference type="InterPro" id="IPR050763">
    <property type="entry name" value="ABC_transporter_ATP-binding"/>
</dbReference>
<keyword evidence="8" id="KW-0046">Antibiotic resistance</keyword>
<evidence type="ECO:0000259" key="10">
    <source>
        <dbReference type="PROSITE" id="PS50893"/>
    </source>
</evidence>
<dbReference type="PROSITE" id="PS00211">
    <property type="entry name" value="ABC_TRANSPORTER_1"/>
    <property type="match status" value="1"/>
</dbReference>
<sequence>MTPVAGAPAIETRGLVKTFGDHRAVDGVDLTVSRGSVYAVLGPNGAGKTTTVRMLATLTRPTGGRARVFGVDVVDDPRRVRRMIGLTGQYATVDEGMTATENLVVFARLHGRSRRDARADAADLLDRFGLASAAGRRVAQFSGGMRRRLDLAASLVARPPLLFLDEPTTGLDPRTRHAMWETVRGLVADGTTVLLTTQYLEEADQLADRIAVIDHGRVVAEGTADDLKDAVGAERLELTPADPADVTRAVAVVGRHAAGAVPTSDGRAIAIRPPSTAVLGAMLTAVAQAGIEVAAVSVVRPSLDDVFFAITDTDDRAQRGEDAA</sequence>
<dbReference type="InterPro" id="IPR027417">
    <property type="entry name" value="P-loop_NTPase"/>
</dbReference>
<evidence type="ECO:0000313" key="12">
    <source>
        <dbReference type="Proteomes" id="UP001205740"/>
    </source>
</evidence>
<evidence type="ECO:0000256" key="6">
    <source>
        <dbReference type="ARBA" id="ARBA00022967"/>
    </source>
</evidence>
<dbReference type="PANTHER" id="PTHR42711:SF19">
    <property type="entry name" value="DOXORUBICIN RESISTANCE ATP-BINDING PROTEIN DRRA"/>
    <property type="match status" value="1"/>
</dbReference>
<evidence type="ECO:0000256" key="3">
    <source>
        <dbReference type="ARBA" id="ARBA00022475"/>
    </source>
</evidence>
<evidence type="ECO:0000256" key="8">
    <source>
        <dbReference type="ARBA" id="ARBA00023251"/>
    </source>
</evidence>
<dbReference type="Gene3D" id="3.40.50.300">
    <property type="entry name" value="P-loop containing nucleotide triphosphate hydrolases"/>
    <property type="match status" value="1"/>
</dbReference>
<dbReference type="InterPro" id="IPR017871">
    <property type="entry name" value="ABC_transporter-like_CS"/>
</dbReference>
<evidence type="ECO:0000256" key="1">
    <source>
        <dbReference type="ARBA" id="ARBA00004413"/>
    </source>
</evidence>
<accession>A0ABT1GZZ9</accession>
<keyword evidence="7" id="KW-0472">Membrane</keyword>
<comment type="subcellular location">
    <subcellularLocation>
        <location evidence="1">Cell membrane</location>
        <topology evidence="1">Peripheral membrane protein</topology>
        <orientation evidence="1">Cytoplasmic side</orientation>
    </subcellularLocation>
</comment>
<evidence type="ECO:0000256" key="7">
    <source>
        <dbReference type="ARBA" id="ARBA00023136"/>
    </source>
</evidence>
<dbReference type="InterPro" id="IPR003593">
    <property type="entry name" value="AAA+_ATPase"/>
</dbReference>
<reference evidence="11 12" key="1">
    <citation type="submission" date="2022-06" db="EMBL/GenBank/DDBJ databases">
        <title>Genomic Encyclopedia of Archaeal and Bacterial Type Strains, Phase II (KMG-II): from individual species to whole genera.</title>
        <authorList>
            <person name="Goeker M."/>
        </authorList>
    </citation>
    <scope>NUCLEOTIDE SEQUENCE [LARGE SCALE GENOMIC DNA]</scope>
    <source>
        <strain evidence="11 12">DSM 45037</strain>
    </source>
</reference>
<keyword evidence="3" id="KW-1003">Cell membrane</keyword>
<keyword evidence="12" id="KW-1185">Reference proteome</keyword>
<keyword evidence="6" id="KW-1278">Translocase</keyword>
<dbReference type="SMART" id="SM00382">
    <property type="entry name" value="AAA"/>
    <property type="match status" value="1"/>
</dbReference>
<evidence type="ECO:0000256" key="5">
    <source>
        <dbReference type="ARBA" id="ARBA00022840"/>
    </source>
</evidence>
<name>A0ABT1GZZ9_9NOCA</name>
<dbReference type="InterPro" id="IPR005894">
    <property type="entry name" value="DrrA"/>
</dbReference>
<dbReference type="PROSITE" id="PS50893">
    <property type="entry name" value="ABC_TRANSPORTER_2"/>
    <property type="match status" value="1"/>
</dbReference>
<organism evidence="11 12">
    <name type="scientific">Williamsia serinedens</name>
    <dbReference type="NCBI Taxonomy" id="391736"/>
    <lineage>
        <taxon>Bacteria</taxon>
        <taxon>Bacillati</taxon>
        <taxon>Actinomycetota</taxon>
        <taxon>Actinomycetes</taxon>
        <taxon>Mycobacteriales</taxon>
        <taxon>Nocardiaceae</taxon>
        <taxon>Williamsia</taxon>
    </lineage>
</organism>
<dbReference type="EMBL" id="JAMTCG010000003">
    <property type="protein sequence ID" value="MCP2160314.1"/>
    <property type="molecule type" value="Genomic_DNA"/>
</dbReference>
<keyword evidence="2" id="KW-0813">Transport</keyword>
<dbReference type="NCBIfam" id="TIGR01188">
    <property type="entry name" value="drrA"/>
    <property type="match status" value="1"/>
</dbReference>
<dbReference type="GO" id="GO:0005524">
    <property type="term" value="F:ATP binding"/>
    <property type="evidence" value="ECO:0007669"/>
    <property type="project" value="UniProtKB-KW"/>
</dbReference>
<feature type="domain" description="ABC transporter" evidence="10">
    <location>
        <begin position="10"/>
        <end position="240"/>
    </location>
</feature>
<dbReference type="Proteomes" id="UP001205740">
    <property type="component" value="Unassembled WGS sequence"/>
</dbReference>
<evidence type="ECO:0000256" key="2">
    <source>
        <dbReference type="ARBA" id="ARBA00022448"/>
    </source>
</evidence>
<comment type="similarity">
    <text evidence="9">Belongs to the ABC transporter superfamily. Drug exporter-1 (DrugE1) (TC 3.A.1.105) family.</text>
</comment>
<keyword evidence="4" id="KW-0547">Nucleotide-binding</keyword>
<dbReference type="SUPFAM" id="SSF52540">
    <property type="entry name" value="P-loop containing nucleoside triphosphate hydrolases"/>
    <property type="match status" value="1"/>
</dbReference>
<protein>
    <submittedName>
        <fullName evidence="11">ABC-2 type transport system ATP-binding protein</fullName>
    </submittedName>
</protein>
<evidence type="ECO:0000256" key="9">
    <source>
        <dbReference type="ARBA" id="ARBA00049985"/>
    </source>
</evidence>
<evidence type="ECO:0000256" key="4">
    <source>
        <dbReference type="ARBA" id="ARBA00022741"/>
    </source>
</evidence>
<proteinExistence type="inferred from homology"/>
<keyword evidence="5 11" id="KW-0067">ATP-binding</keyword>
<comment type="caution">
    <text evidence="11">The sequence shown here is derived from an EMBL/GenBank/DDBJ whole genome shotgun (WGS) entry which is preliminary data.</text>
</comment>
<gene>
    <name evidence="11" type="ORF">LX12_001501</name>
</gene>
<dbReference type="InterPro" id="IPR003439">
    <property type="entry name" value="ABC_transporter-like_ATP-bd"/>
</dbReference>
<evidence type="ECO:0000313" key="11">
    <source>
        <dbReference type="EMBL" id="MCP2160314.1"/>
    </source>
</evidence>